<sequence>MKYALTLLLCFFGLLGKGQHLKLSQLKSFVGQPVASVSDSLKSTRWVVRPELSAVKGDQLYRTFSYGNHGSERTKALSWLRIQADYGVVNQLYYQLNSQASYELILKDIKASGTEKKDIQSIENKQISTYYLSTDYIFQTIVGADSYTIMVMSSREH</sequence>
<comment type="caution">
    <text evidence="1">The sequence shown here is derived from an EMBL/GenBank/DDBJ whole genome shotgun (WGS) entry which is preliminary data.</text>
</comment>
<dbReference type="Proteomes" id="UP000521017">
    <property type="component" value="Unassembled WGS sequence"/>
</dbReference>
<evidence type="ECO:0000313" key="1">
    <source>
        <dbReference type="EMBL" id="MBB6501773.1"/>
    </source>
</evidence>
<evidence type="ECO:0000313" key="2">
    <source>
        <dbReference type="Proteomes" id="UP000521017"/>
    </source>
</evidence>
<organism evidence="1 2">
    <name type="scientific">Pedobacter cryoconitis</name>
    <dbReference type="NCBI Taxonomy" id="188932"/>
    <lineage>
        <taxon>Bacteria</taxon>
        <taxon>Pseudomonadati</taxon>
        <taxon>Bacteroidota</taxon>
        <taxon>Sphingobacteriia</taxon>
        <taxon>Sphingobacteriales</taxon>
        <taxon>Sphingobacteriaceae</taxon>
        <taxon>Pedobacter</taxon>
    </lineage>
</organism>
<protein>
    <submittedName>
        <fullName evidence="1">Uncharacterized protein</fullName>
    </submittedName>
</protein>
<name>A0A7X0J6E3_9SPHI</name>
<dbReference type="EMBL" id="JACHCC010000010">
    <property type="protein sequence ID" value="MBB6501773.1"/>
    <property type="molecule type" value="Genomic_DNA"/>
</dbReference>
<gene>
    <name evidence="1" type="ORF">HDF25_003948</name>
</gene>
<dbReference type="AlphaFoldDB" id="A0A7X0J6E3"/>
<dbReference type="RefSeq" id="WP_184627820.1">
    <property type="nucleotide sequence ID" value="NZ_JACHCC010000010.1"/>
</dbReference>
<reference evidence="1 2" key="1">
    <citation type="submission" date="2020-08" db="EMBL/GenBank/DDBJ databases">
        <title>Genomic Encyclopedia of Type Strains, Phase IV (KMG-V): Genome sequencing to study the core and pangenomes of soil and plant-associated prokaryotes.</title>
        <authorList>
            <person name="Whitman W."/>
        </authorList>
    </citation>
    <scope>NUCLEOTIDE SEQUENCE [LARGE SCALE GENOMIC DNA]</scope>
    <source>
        <strain evidence="1 2">M2T3</strain>
    </source>
</reference>
<proteinExistence type="predicted"/>
<accession>A0A7X0J6E3</accession>